<keyword evidence="3" id="KW-1185">Reference proteome</keyword>
<feature type="non-terminal residue" evidence="2">
    <location>
        <position position="180"/>
    </location>
</feature>
<proteinExistence type="predicted"/>
<keyword evidence="1" id="KW-1133">Transmembrane helix</keyword>
<name>A0ABU7GFF8_9SPHN</name>
<feature type="transmembrane region" description="Helical" evidence="1">
    <location>
        <begin position="103"/>
        <end position="121"/>
    </location>
</feature>
<evidence type="ECO:0000313" key="2">
    <source>
        <dbReference type="EMBL" id="MEE1877820.1"/>
    </source>
</evidence>
<dbReference type="Proteomes" id="UP001343492">
    <property type="component" value="Unassembled WGS sequence"/>
</dbReference>
<organism evidence="2 3">
    <name type="scientific">Altererythrobacter litoralis</name>
    <dbReference type="NCBI Taxonomy" id="3113904"/>
    <lineage>
        <taxon>Bacteria</taxon>
        <taxon>Pseudomonadati</taxon>
        <taxon>Pseudomonadota</taxon>
        <taxon>Alphaproteobacteria</taxon>
        <taxon>Sphingomonadales</taxon>
        <taxon>Erythrobacteraceae</taxon>
        <taxon>Altererythrobacter</taxon>
    </lineage>
</organism>
<keyword evidence="1" id="KW-0812">Transmembrane</keyword>
<dbReference type="EMBL" id="JAZDQV010000007">
    <property type="protein sequence ID" value="MEE1877820.1"/>
    <property type="molecule type" value="Genomic_DNA"/>
</dbReference>
<evidence type="ECO:0000313" key="3">
    <source>
        <dbReference type="Proteomes" id="UP001343492"/>
    </source>
</evidence>
<reference evidence="2 3" key="1">
    <citation type="submission" date="2024-01" db="EMBL/GenBank/DDBJ databases">
        <title>The genome sequence of Erythrobacteraceae sp. strain 1XM1-14.</title>
        <authorList>
            <person name="Liu Y."/>
        </authorList>
    </citation>
    <scope>NUCLEOTIDE SEQUENCE [LARGE SCALE GENOMIC DNA]</scope>
    <source>
        <strain evidence="2 3">1XM1-14</strain>
    </source>
</reference>
<gene>
    <name evidence="2" type="ORF">VRS74_09000</name>
</gene>
<keyword evidence="1" id="KW-0472">Membrane</keyword>
<feature type="transmembrane region" description="Helical" evidence="1">
    <location>
        <begin position="54"/>
        <end position="72"/>
    </location>
</feature>
<evidence type="ECO:0000256" key="1">
    <source>
        <dbReference type="SAM" id="Phobius"/>
    </source>
</evidence>
<protein>
    <submittedName>
        <fullName evidence="2">Uncharacterized protein</fullName>
    </submittedName>
</protein>
<accession>A0ABU7GFF8</accession>
<feature type="transmembrane region" description="Helical" evidence="1">
    <location>
        <begin position="141"/>
        <end position="159"/>
    </location>
</feature>
<dbReference type="RefSeq" id="WP_354144923.1">
    <property type="nucleotide sequence ID" value="NZ_JAZDQV010000007.1"/>
</dbReference>
<sequence>MGLQTDLARAGSGLEAWQRLSKIAFFALTVGYYPLIGFRYLLFPDFGVGPAQANFVTALIMLVIIPALWVRLANPGLFWQYLICIGAIVVASQVALIAGTQTFWPGPLLAAASALLISYPVVSTSDKSREVWGLTLRQRGLAALFVSAIIGIGLIAWFSHEGEAREAHLLVRSVFSTLLV</sequence>
<comment type="caution">
    <text evidence="2">The sequence shown here is derived from an EMBL/GenBank/DDBJ whole genome shotgun (WGS) entry which is preliminary data.</text>
</comment>
<feature type="transmembrane region" description="Helical" evidence="1">
    <location>
        <begin position="78"/>
        <end position="96"/>
    </location>
</feature>
<feature type="transmembrane region" description="Helical" evidence="1">
    <location>
        <begin position="23"/>
        <end position="42"/>
    </location>
</feature>